<evidence type="ECO:0000313" key="4">
    <source>
        <dbReference type="Proteomes" id="UP000183987"/>
    </source>
</evidence>
<dbReference type="Gene3D" id="3.30.1330.200">
    <property type="match status" value="1"/>
</dbReference>
<sequence>MNHFLLAKEPELGAANHRYGSHAMELLINDLLKKGAARGRLKAKLFGGAMMQNSFGKIGRANAEFALQFLENEDIPLVSQSLLGTQARRIRFSPVDGQAQQRLVSEADVPAIELPKPPVTDDITFF</sequence>
<evidence type="ECO:0000313" key="3">
    <source>
        <dbReference type="EMBL" id="SHE86960.1"/>
    </source>
</evidence>
<dbReference type="InterPro" id="IPR038592">
    <property type="entry name" value="CheD-like_sf"/>
</dbReference>
<accession>A0A1M4X0I2</accession>
<dbReference type="PANTHER" id="PTHR35147">
    <property type="entry name" value="CHEMORECEPTOR GLUTAMINE DEAMIDASE CHED-RELATED"/>
    <property type="match status" value="1"/>
</dbReference>
<dbReference type="GO" id="GO:0050568">
    <property type="term" value="F:protein-glutamine glutaminase activity"/>
    <property type="evidence" value="ECO:0007669"/>
    <property type="project" value="InterPro"/>
</dbReference>
<evidence type="ECO:0000256" key="1">
    <source>
        <dbReference type="ARBA" id="ARBA00022500"/>
    </source>
</evidence>
<proteinExistence type="predicted"/>
<dbReference type="SUPFAM" id="SSF64438">
    <property type="entry name" value="CNF1/YfiH-like putative cysteine hydrolases"/>
    <property type="match status" value="1"/>
</dbReference>
<dbReference type="Proteomes" id="UP000183987">
    <property type="component" value="Unassembled WGS sequence"/>
</dbReference>
<dbReference type="GO" id="GO:0006935">
    <property type="term" value="P:chemotaxis"/>
    <property type="evidence" value="ECO:0007669"/>
    <property type="project" value="UniProtKB-KW"/>
</dbReference>
<dbReference type="Pfam" id="PF03975">
    <property type="entry name" value="CheD"/>
    <property type="match status" value="1"/>
</dbReference>
<dbReference type="InterPro" id="IPR011324">
    <property type="entry name" value="Cytotoxic_necrot_fac-like_cat"/>
</dbReference>
<keyword evidence="2" id="KW-0378">Hydrolase</keyword>
<keyword evidence="4" id="KW-1185">Reference proteome</keyword>
<name>A0A1M4X0I2_LOKAT</name>
<dbReference type="STRING" id="366533.SAMN05444339_102300"/>
<keyword evidence="1" id="KW-0145">Chemotaxis</keyword>
<gene>
    <name evidence="3" type="ORF">SAMN05444339_102300</name>
</gene>
<dbReference type="EMBL" id="FQUE01000002">
    <property type="protein sequence ID" value="SHE86960.1"/>
    <property type="molecule type" value="Genomic_DNA"/>
</dbReference>
<organism evidence="3 4">
    <name type="scientific">Loktanella atrilutea</name>
    <dbReference type="NCBI Taxonomy" id="366533"/>
    <lineage>
        <taxon>Bacteria</taxon>
        <taxon>Pseudomonadati</taxon>
        <taxon>Pseudomonadota</taxon>
        <taxon>Alphaproteobacteria</taxon>
        <taxon>Rhodobacterales</taxon>
        <taxon>Roseobacteraceae</taxon>
        <taxon>Loktanella</taxon>
    </lineage>
</organism>
<dbReference type="PANTHER" id="PTHR35147:SF2">
    <property type="entry name" value="CHEMORECEPTOR GLUTAMINE DEAMIDASE CHED-RELATED"/>
    <property type="match status" value="1"/>
</dbReference>
<protein>
    <submittedName>
        <fullName evidence="3">Chemotaxis protein CheD</fullName>
    </submittedName>
</protein>
<reference evidence="4" key="1">
    <citation type="submission" date="2016-11" db="EMBL/GenBank/DDBJ databases">
        <authorList>
            <person name="Varghese N."/>
            <person name="Submissions S."/>
        </authorList>
    </citation>
    <scope>NUCLEOTIDE SEQUENCE [LARGE SCALE GENOMIC DNA]</scope>
    <source>
        <strain evidence="4">DSM 29326</strain>
    </source>
</reference>
<dbReference type="InterPro" id="IPR005659">
    <property type="entry name" value="Chemorcpt_Glu_NH3ase_CheD"/>
</dbReference>
<dbReference type="CDD" id="cd16352">
    <property type="entry name" value="CheD"/>
    <property type="match status" value="1"/>
</dbReference>
<dbReference type="AlphaFoldDB" id="A0A1M4X0I2"/>
<evidence type="ECO:0000256" key="2">
    <source>
        <dbReference type="ARBA" id="ARBA00022801"/>
    </source>
</evidence>